<comment type="caution">
    <text evidence="4">The sequence shown here is derived from an EMBL/GenBank/DDBJ whole genome shotgun (WGS) entry which is preliminary data.</text>
</comment>
<organism evidence="4 5">
    <name type="scientific">Micromonospora globispora</name>
    <dbReference type="NCBI Taxonomy" id="1450148"/>
    <lineage>
        <taxon>Bacteria</taxon>
        <taxon>Bacillati</taxon>
        <taxon>Actinomycetota</taxon>
        <taxon>Actinomycetes</taxon>
        <taxon>Micromonosporales</taxon>
        <taxon>Micromonosporaceae</taxon>
        <taxon>Micromonospora</taxon>
    </lineage>
</organism>
<sequence length="460" mass="49713">MRSRQVPAEVFIMRSTIALAETSSEKSCETSCPPSPPRRPRTCQSRPSETSQTSRRAMRPHDWFHQRPRTSTTSTLIEHTFDRPPAGVVDAPIDVNARRRSAQSRPGRPDGECERCGALRHRGISVLVLPSAVRMRRSGLVAAHPPAGLLRAASDQVLHRCTAVGHRLAATVESLVRRLEQTRRPMTATSYTPSGIAYDGSAPQEGGLPVVFIHAGIADRRMWDPIWGDLAADRTVVRVDLRGFGESTTRPDGGLDHVADVLSTLEHLGVTRCHLVGASFGSGVATEVALTRPDLVQSLLLCPPGGSLLAELTPDLRRFFDAEKAALASGDLDAAVEANVTTWVAGPGRSVSEVEPSVVSAVRLMQRNAFEIADSWGEVDEAELEPPALERLGDLDLPVLVLVGGHDLDTTHDAARRVCAGAPRARRVDWDDVAHLPSMERPVGFAALVRDWTAGEKSSS</sequence>
<dbReference type="EMBL" id="QGSV01000230">
    <property type="protein sequence ID" value="PWU46042.1"/>
    <property type="molecule type" value="Genomic_DNA"/>
</dbReference>
<feature type="domain" description="AB hydrolase-1" evidence="3">
    <location>
        <begin position="209"/>
        <end position="442"/>
    </location>
</feature>
<gene>
    <name evidence="4" type="ORF">DLJ46_19365</name>
</gene>
<dbReference type="SUPFAM" id="SSF53474">
    <property type="entry name" value="alpha/beta-Hydrolases"/>
    <property type="match status" value="1"/>
</dbReference>
<evidence type="ECO:0000256" key="1">
    <source>
        <dbReference type="ARBA" id="ARBA00022801"/>
    </source>
</evidence>
<dbReference type="InterPro" id="IPR000073">
    <property type="entry name" value="AB_hydrolase_1"/>
</dbReference>
<name>A0A317K2F2_9ACTN</name>
<feature type="region of interest" description="Disordered" evidence="2">
    <location>
        <begin position="22"/>
        <end position="89"/>
    </location>
</feature>
<keyword evidence="1" id="KW-0378">Hydrolase</keyword>
<protein>
    <recommendedName>
        <fullName evidence="3">AB hydrolase-1 domain-containing protein</fullName>
    </recommendedName>
</protein>
<evidence type="ECO:0000313" key="4">
    <source>
        <dbReference type="EMBL" id="PWU46042.1"/>
    </source>
</evidence>
<evidence type="ECO:0000256" key="2">
    <source>
        <dbReference type="SAM" id="MobiDB-lite"/>
    </source>
</evidence>
<reference evidence="5" key="1">
    <citation type="submission" date="2018-05" db="EMBL/GenBank/DDBJ databases">
        <title>Micromonospora globispora sp. nov. and Micromonospora rugosa sp. nov., isolated from marine sediment.</title>
        <authorList>
            <person name="Carro L."/>
            <person name="Aysel V."/>
            <person name="Cetin D."/>
            <person name="Igual J.M."/>
            <person name="Klenk H.-P."/>
            <person name="Trujillo M.E."/>
            <person name="Sahin N."/>
        </authorList>
    </citation>
    <scope>NUCLEOTIDE SEQUENCE [LARGE SCALE GENOMIC DNA]</scope>
    <source>
        <strain evidence="5">S2904</strain>
    </source>
</reference>
<evidence type="ECO:0000313" key="5">
    <source>
        <dbReference type="Proteomes" id="UP000245683"/>
    </source>
</evidence>
<dbReference type="GO" id="GO:0016787">
    <property type="term" value="F:hydrolase activity"/>
    <property type="evidence" value="ECO:0007669"/>
    <property type="project" value="UniProtKB-KW"/>
</dbReference>
<keyword evidence="5" id="KW-1185">Reference proteome</keyword>
<dbReference type="InterPro" id="IPR050266">
    <property type="entry name" value="AB_hydrolase_sf"/>
</dbReference>
<dbReference type="AlphaFoldDB" id="A0A317K2F2"/>
<accession>A0A317K2F2</accession>
<dbReference type="PRINTS" id="PR00111">
    <property type="entry name" value="ABHYDROLASE"/>
</dbReference>
<dbReference type="PANTHER" id="PTHR43798">
    <property type="entry name" value="MONOACYLGLYCEROL LIPASE"/>
    <property type="match status" value="1"/>
</dbReference>
<proteinExistence type="predicted"/>
<dbReference type="Proteomes" id="UP000245683">
    <property type="component" value="Unassembled WGS sequence"/>
</dbReference>
<dbReference type="GO" id="GO:0016020">
    <property type="term" value="C:membrane"/>
    <property type="evidence" value="ECO:0007669"/>
    <property type="project" value="TreeGrafter"/>
</dbReference>
<evidence type="ECO:0000259" key="3">
    <source>
        <dbReference type="Pfam" id="PF00561"/>
    </source>
</evidence>
<dbReference type="PANTHER" id="PTHR43798:SF31">
    <property type="entry name" value="AB HYDROLASE SUPERFAMILY PROTEIN YCLE"/>
    <property type="match status" value="1"/>
</dbReference>
<dbReference type="InterPro" id="IPR029058">
    <property type="entry name" value="AB_hydrolase_fold"/>
</dbReference>
<dbReference type="Gene3D" id="3.40.50.1820">
    <property type="entry name" value="alpha/beta hydrolase"/>
    <property type="match status" value="1"/>
</dbReference>
<dbReference type="Pfam" id="PF00561">
    <property type="entry name" value="Abhydrolase_1"/>
    <property type="match status" value="1"/>
</dbReference>